<dbReference type="AlphaFoldDB" id="A0A822YYN3"/>
<name>A0A822YYN3_NELNU</name>
<dbReference type="Pfam" id="PF11493">
    <property type="entry name" value="TSP9"/>
    <property type="match status" value="1"/>
</dbReference>
<reference evidence="1 2" key="1">
    <citation type="journal article" date="2020" name="Mol. Biol. Evol.">
        <title>Distinct Expression and Methylation Patterns for Genes with Different Fates following a Single Whole-Genome Duplication in Flowering Plants.</title>
        <authorList>
            <person name="Shi T."/>
            <person name="Rahmani R.S."/>
            <person name="Gugger P.F."/>
            <person name="Wang M."/>
            <person name="Li H."/>
            <person name="Zhang Y."/>
            <person name="Li Z."/>
            <person name="Wang Q."/>
            <person name="Van de Peer Y."/>
            <person name="Marchal K."/>
            <person name="Chen J."/>
        </authorList>
    </citation>
    <scope>NUCLEOTIDE SEQUENCE [LARGE SCALE GENOMIC DNA]</scope>
    <source>
        <tissue evidence="1">Leaf</tissue>
    </source>
</reference>
<proteinExistence type="predicted"/>
<dbReference type="SUPFAM" id="SSF144256">
    <property type="entry name" value="TSP9-like"/>
    <property type="match status" value="1"/>
</dbReference>
<dbReference type="InterPro" id="IPR037244">
    <property type="entry name" value="TSP9_sf"/>
</dbReference>
<dbReference type="Proteomes" id="UP000607653">
    <property type="component" value="Unassembled WGS sequence"/>
</dbReference>
<dbReference type="EMBL" id="DUZY01000004">
    <property type="protein sequence ID" value="DAD37323.1"/>
    <property type="molecule type" value="Genomic_DNA"/>
</dbReference>
<dbReference type="PANTHER" id="PTHR36370:SF1">
    <property type="entry name" value="THYLAKOID SOLUBLE PHOSPHOPROTEIN"/>
    <property type="match status" value="1"/>
</dbReference>
<comment type="caution">
    <text evidence="1">The sequence shown here is derived from an EMBL/GenBank/DDBJ whole genome shotgun (WGS) entry which is preliminary data.</text>
</comment>
<protein>
    <submittedName>
        <fullName evidence="1">Uncharacterized protein</fullName>
    </submittedName>
</protein>
<sequence>MASFTIAFSPLAGRVFAATAAKRSGGSEEEKGHLDWILRGLQKENQLLETDSILKMVEEKNSGTTSLGRRDLS</sequence>
<dbReference type="InterPro" id="IPR021584">
    <property type="entry name" value="TSP9"/>
</dbReference>
<dbReference type="PANTHER" id="PTHR36370">
    <property type="entry name" value="THYLAKOID SOLUBLE PHOSPHOPROTEIN"/>
    <property type="match status" value="1"/>
</dbReference>
<evidence type="ECO:0000313" key="1">
    <source>
        <dbReference type="EMBL" id="DAD37323.1"/>
    </source>
</evidence>
<evidence type="ECO:0000313" key="2">
    <source>
        <dbReference type="Proteomes" id="UP000607653"/>
    </source>
</evidence>
<accession>A0A822YYN3</accession>
<gene>
    <name evidence="1" type="ORF">HUJ06_007964</name>
</gene>
<organism evidence="1 2">
    <name type="scientific">Nelumbo nucifera</name>
    <name type="common">Sacred lotus</name>
    <dbReference type="NCBI Taxonomy" id="4432"/>
    <lineage>
        <taxon>Eukaryota</taxon>
        <taxon>Viridiplantae</taxon>
        <taxon>Streptophyta</taxon>
        <taxon>Embryophyta</taxon>
        <taxon>Tracheophyta</taxon>
        <taxon>Spermatophyta</taxon>
        <taxon>Magnoliopsida</taxon>
        <taxon>Proteales</taxon>
        <taxon>Nelumbonaceae</taxon>
        <taxon>Nelumbo</taxon>
    </lineage>
</organism>
<keyword evidence="2" id="KW-1185">Reference proteome</keyword>